<keyword evidence="5" id="KW-0378">Hydrolase</keyword>
<dbReference type="PANTHER" id="PTHR13832:SF803">
    <property type="entry name" value="PROTEIN PHOSPHATASE 1G"/>
    <property type="match status" value="1"/>
</dbReference>
<evidence type="ECO:0000256" key="2">
    <source>
        <dbReference type="ARBA" id="ARBA00006702"/>
    </source>
</evidence>
<dbReference type="KEGG" id="prel:PRELSG_1346200"/>
<reference evidence="12 13" key="1">
    <citation type="submission" date="2015-04" db="EMBL/GenBank/DDBJ databases">
        <authorList>
            <consortium name="Pathogen Informatics"/>
        </authorList>
    </citation>
    <scope>NUCLEOTIDE SEQUENCE [LARGE SCALE GENOMIC DNA]</scope>
    <source>
        <strain evidence="12 13">SGS1</strain>
    </source>
</reference>
<dbReference type="InterPro" id="IPR036457">
    <property type="entry name" value="PPM-type-like_dom_sf"/>
</dbReference>
<gene>
    <name evidence="12" type="ORF">PRELSG_1346200</name>
</gene>
<dbReference type="InterPro" id="IPR015655">
    <property type="entry name" value="PP2C"/>
</dbReference>
<comment type="cofactor">
    <cofactor evidence="1">
        <name>Mn(2+)</name>
        <dbReference type="ChEBI" id="CHEBI:29035"/>
    </cofactor>
</comment>
<evidence type="ECO:0000256" key="5">
    <source>
        <dbReference type="ARBA" id="ARBA00022801"/>
    </source>
</evidence>
<dbReference type="SUPFAM" id="SSF81606">
    <property type="entry name" value="PP2C-like"/>
    <property type="match status" value="2"/>
</dbReference>
<evidence type="ECO:0000256" key="1">
    <source>
        <dbReference type="ARBA" id="ARBA00001936"/>
    </source>
</evidence>
<comment type="similarity">
    <text evidence="2">Belongs to the PP2C family.</text>
</comment>
<dbReference type="GeneID" id="39738396"/>
<organism evidence="12 13">
    <name type="scientific">Plasmodium relictum</name>
    <dbReference type="NCBI Taxonomy" id="85471"/>
    <lineage>
        <taxon>Eukaryota</taxon>
        <taxon>Sar</taxon>
        <taxon>Alveolata</taxon>
        <taxon>Apicomplexa</taxon>
        <taxon>Aconoidasida</taxon>
        <taxon>Haemosporida</taxon>
        <taxon>Plasmodiidae</taxon>
        <taxon>Plasmodium</taxon>
        <taxon>Plasmodium (Haemamoeba)</taxon>
    </lineage>
</organism>
<dbReference type="AlphaFoldDB" id="A0A1J1HFC0"/>
<evidence type="ECO:0000256" key="3">
    <source>
        <dbReference type="ARBA" id="ARBA00013081"/>
    </source>
</evidence>
<feature type="domain" description="PPM-type phosphatase" evidence="11">
    <location>
        <begin position="627"/>
        <end position="1159"/>
    </location>
</feature>
<proteinExistence type="inferred from homology"/>
<evidence type="ECO:0000256" key="9">
    <source>
        <dbReference type="ARBA" id="ARBA00047761"/>
    </source>
</evidence>
<dbReference type="PROSITE" id="PS51746">
    <property type="entry name" value="PPM_2"/>
    <property type="match status" value="1"/>
</dbReference>
<evidence type="ECO:0000256" key="8">
    <source>
        <dbReference type="ARBA" id="ARBA00023211"/>
    </source>
</evidence>
<evidence type="ECO:0000256" key="4">
    <source>
        <dbReference type="ARBA" id="ARBA00022723"/>
    </source>
</evidence>
<evidence type="ECO:0000256" key="10">
    <source>
        <dbReference type="ARBA" id="ARBA00048336"/>
    </source>
</evidence>
<dbReference type="Pfam" id="PF00481">
    <property type="entry name" value="PP2C"/>
    <property type="match status" value="2"/>
</dbReference>
<dbReference type="OrthoDB" id="10264738at2759"/>
<dbReference type="SMART" id="SM00332">
    <property type="entry name" value="PP2Cc"/>
    <property type="match status" value="1"/>
</dbReference>
<dbReference type="PANTHER" id="PTHR13832">
    <property type="entry name" value="PROTEIN PHOSPHATASE 2C"/>
    <property type="match status" value="1"/>
</dbReference>
<dbReference type="CDD" id="cd00143">
    <property type="entry name" value="PP2Cc"/>
    <property type="match status" value="1"/>
</dbReference>
<evidence type="ECO:0000256" key="6">
    <source>
        <dbReference type="ARBA" id="ARBA00022842"/>
    </source>
</evidence>
<dbReference type="EC" id="3.1.3.16" evidence="3"/>
<name>A0A1J1HFC0_PLARL</name>
<dbReference type="InterPro" id="IPR001932">
    <property type="entry name" value="PPM-type_phosphatase-like_dom"/>
</dbReference>
<dbReference type="Gene3D" id="3.60.40.10">
    <property type="entry name" value="PPM-type phosphatase domain"/>
    <property type="match status" value="2"/>
</dbReference>
<comment type="catalytic activity">
    <reaction evidence="10">
        <text>O-phospho-L-threonyl-[protein] + H2O = L-threonyl-[protein] + phosphate</text>
        <dbReference type="Rhea" id="RHEA:47004"/>
        <dbReference type="Rhea" id="RHEA-COMP:11060"/>
        <dbReference type="Rhea" id="RHEA-COMP:11605"/>
        <dbReference type="ChEBI" id="CHEBI:15377"/>
        <dbReference type="ChEBI" id="CHEBI:30013"/>
        <dbReference type="ChEBI" id="CHEBI:43474"/>
        <dbReference type="ChEBI" id="CHEBI:61977"/>
        <dbReference type="EC" id="3.1.3.16"/>
    </reaction>
</comment>
<dbReference type="GO" id="GO:0046872">
    <property type="term" value="F:metal ion binding"/>
    <property type="evidence" value="ECO:0007669"/>
    <property type="project" value="UniProtKB-KW"/>
</dbReference>
<dbReference type="VEuPathDB" id="PlasmoDB:PRELSG_1346200"/>
<protein>
    <recommendedName>
        <fullName evidence="3">protein-serine/threonine phosphatase</fullName>
        <ecNumber evidence="3">3.1.3.16</ecNumber>
    </recommendedName>
</protein>
<evidence type="ECO:0000313" key="12">
    <source>
        <dbReference type="EMBL" id="CRH04088.1"/>
    </source>
</evidence>
<sequence>MILNNELNLNDYDLDSEEFIEYKNSLLNYKKKFLLYCLNIKNRNKYFTINNNYKKFKSTALYIDENIHSKFYFYENINKHFLKVINKNFNTLLQVKNYYIELKYAKCIKLNNTYIGLKKVKIKNTKKCLYDFFCLYDLRNLYKPFLVFLSSYLDKSEYSNNFDYIKLLCNIYYSRCLKLYEFIENLKLNILEKYKLKLCLIESFYFIPNEKTYHAIILVNLENYSIIDIITWRGAYVISDNKKKLAKELSYEQIKSKLKRIKTYKNTYIKRNNREYYNFKEKDLFFSDSFNIYKLLNIKENDNFELFYNFSSEYLENTKTIKKNLDNLSISNEHRRKYGYKNENNLSYRNLKKKKKSYSPLSYKLKNLNLKKIYLLKKKKNMPYMHLKANKSCSMKNKKKQKFNFRKNLLNGEDLIKAHKLITKLKNIYSKFKFNKKLLGLSLIRNYYYELKKKKENIFLKKIKNVRSLDLILDNKIEAIENQKLYKIRKYLEYIRKKKVIKISDKFPDIICIYSKGEFKIKIIKNSLKKKRRNVVEKNSEKIFLDDLNKDLYKNIRLSEREKRNRELIERVATTEINKHKEITNLIRKKKKVYKAWIILKKKKVYELKINDTMKIGEIIIKIVRFEIGKCCTRGIRKNLEDRFNLYENVRINENDKLICSFIGIYDGYNGLDCVEYIKKKLVKNFQKQVFYICGDIILSENIDNDIKLSIYKTFKKTDDDFLYNIRDNNKNSGSTAIILLILNQFCYIINCGDSKALLIKKNEEFFLSRSHKPYSHEEYKRILLCESYVRKNKIEGKLSITRSFGNYKYKTYKRNFFKKFQNSYFDSNRNAFVKFNLNGCKNHGISSFFLSLYNPILFNTNKSDLYNTRSNNFNVSKNDLYKTYSNNISSNKNEKHGYSIDKFITGDFSNMQKNEERKLIKNDIISKSSNKLNAEHRNNLYFSYQNKKHEVFKRKELSMSHNNVINKFFPFFKKKINSLKENSHFIYINEMPENENFNIFNYLSVSKETYKSIKNIFKKNNSLKKRKNSSKTLQNKYKNKKETFLNIKNVQLLELVNNVNYSKLNSMIDNFIDYNFYKKQLVICFPDIKKLKLTKNDDFFFLSSDGLFDVLNAQKIINYIKSSQLKKIKFKKIVKNIVKYAVKVKKCKDNITIILLNLKHQKRSIL</sequence>
<comment type="catalytic activity">
    <reaction evidence="9">
        <text>O-phospho-L-seryl-[protein] + H2O = L-seryl-[protein] + phosphate</text>
        <dbReference type="Rhea" id="RHEA:20629"/>
        <dbReference type="Rhea" id="RHEA-COMP:9863"/>
        <dbReference type="Rhea" id="RHEA-COMP:11604"/>
        <dbReference type="ChEBI" id="CHEBI:15377"/>
        <dbReference type="ChEBI" id="CHEBI:29999"/>
        <dbReference type="ChEBI" id="CHEBI:43474"/>
        <dbReference type="ChEBI" id="CHEBI:83421"/>
        <dbReference type="EC" id="3.1.3.16"/>
    </reaction>
</comment>
<dbReference type="EMBL" id="LN835308">
    <property type="protein sequence ID" value="CRH04088.1"/>
    <property type="molecule type" value="Genomic_DNA"/>
</dbReference>
<dbReference type="RefSeq" id="XP_028536094.1">
    <property type="nucleotide sequence ID" value="XM_028679005.1"/>
</dbReference>
<keyword evidence="6" id="KW-0460">Magnesium</keyword>
<dbReference type="GO" id="GO:0004722">
    <property type="term" value="F:protein serine/threonine phosphatase activity"/>
    <property type="evidence" value="ECO:0007669"/>
    <property type="project" value="UniProtKB-EC"/>
</dbReference>
<keyword evidence="8" id="KW-0464">Manganese</keyword>
<accession>A0A1J1HFC0</accession>
<evidence type="ECO:0000313" key="13">
    <source>
        <dbReference type="Proteomes" id="UP000220158"/>
    </source>
</evidence>
<evidence type="ECO:0000256" key="7">
    <source>
        <dbReference type="ARBA" id="ARBA00022912"/>
    </source>
</evidence>
<evidence type="ECO:0000259" key="11">
    <source>
        <dbReference type="PROSITE" id="PS51746"/>
    </source>
</evidence>
<keyword evidence="4" id="KW-0479">Metal-binding</keyword>
<keyword evidence="7" id="KW-0904">Protein phosphatase</keyword>
<dbReference type="Proteomes" id="UP000220158">
    <property type="component" value="Chromosome 13"/>
</dbReference>
<keyword evidence="13" id="KW-1185">Reference proteome</keyword>